<dbReference type="Pfam" id="PF02879">
    <property type="entry name" value="PGM_PMM_II"/>
    <property type="match status" value="1"/>
</dbReference>
<dbReference type="GO" id="GO:0008966">
    <property type="term" value="F:phosphoglucosamine mutase activity"/>
    <property type="evidence" value="ECO:0007669"/>
    <property type="project" value="InterPro"/>
</dbReference>
<evidence type="ECO:0000259" key="11">
    <source>
        <dbReference type="Pfam" id="PF02880"/>
    </source>
</evidence>
<feature type="domain" description="Alpha-D-phosphohexomutase C-terminal" evidence="8">
    <location>
        <begin position="364"/>
        <end position="422"/>
    </location>
</feature>
<dbReference type="AlphaFoldDB" id="A0A1L3Q139"/>
<dbReference type="PANTHER" id="PTHR43771">
    <property type="entry name" value="PHOSPHOMANNOMUTASE"/>
    <property type="match status" value="1"/>
</dbReference>
<evidence type="ECO:0000259" key="9">
    <source>
        <dbReference type="Pfam" id="PF02878"/>
    </source>
</evidence>
<dbReference type="InterPro" id="IPR005845">
    <property type="entry name" value="A-D-PHexomutase_a/b/a-II"/>
</dbReference>
<sequence>MWNEGVCILKLFGSSGIRGPANKVIGPELALNVGMAVGTVADSVVIGKDPRIAADMIEQALIAGLSATGCEVTLGGLMSTPTLAFATADYDCGIMITASHNPAEDVGIKLWNPDGMAFDSQQQKRIEHIIENNEYATVAWNEVGDVKYGEEFVERHCNAILSKMQPSHKRVVVDCGCGAGSTITPYLLRKLGCEIITLNCQPDGYFPARSPEPVEKNLGQLIKAVVAFEADIGIAHDGDADRMMVVDEQGNFVSGDELLALFALQQKQEKVVVPVDTSMIVDDALGETEVLRCRVGDVYVAEKIKASGAYFGGEPSGSWIFPDVSYCPDGIYAAARIVNLIAGRSLSKIVEDLPHYPTLRGTIECPEARKEQAMQQIKQSLEMMGDVTTIDGIRVDLEDGWVLVRPSGTEPKIRITAEARKDVDDLFGEAVCIARGAIQ</sequence>
<dbReference type="PRINTS" id="PR00509">
    <property type="entry name" value="PGMPMM"/>
</dbReference>
<proteinExistence type="inferred from homology"/>
<dbReference type="PANTHER" id="PTHR43771:SF1">
    <property type="entry name" value="PHOSPHOMANNOMUTASE"/>
    <property type="match status" value="1"/>
</dbReference>
<dbReference type="InterPro" id="IPR016066">
    <property type="entry name" value="A-D-PHexomutase_CS"/>
</dbReference>
<dbReference type="InterPro" id="IPR016055">
    <property type="entry name" value="A-D-PHexomutase_a/b/a-I/II/III"/>
</dbReference>
<keyword evidence="6" id="KW-0413">Isomerase</keyword>
<keyword evidence="3" id="KW-0597">Phosphoprotein</keyword>
<dbReference type="InterPro" id="IPR024086">
    <property type="entry name" value="GlmM_arc-type"/>
</dbReference>
<dbReference type="InterPro" id="IPR036900">
    <property type="entry name" value="A-D-PHexomutase_C_sf"/>
</dbReference>
<evidence type="ECO:0000256" key="3">
    <source>
        <dbReference type="ARBA" id="ARBA00022553"/>
    </source>
</evidence>
<dbReference type="InterPro" id="IPR005846">
    <property type="entry name" value="A-D-PHexomutase_a/b/a-III"/>
</dbReference>
<dbReference type="Pfam" id="PF02878">
    <property type="entry name" value="PGM_PMM_I"/>
    <property type="match status" value="1"/>
</dbReference>
<evidence type="ECO:0000256" key="6">
    <source>
        <dbReference type="ARBA" id="ARBA00023235"/>
    </source>
</evidence>
<dbReference type="PROSITE" id="PS00710">
    <property type="entry name" value="PGM_PMM"/>
    <property type="match status" value="1"/>
</dbReference>
<dbReference type="NCBIfam" id="TIGR03990">
    <property type="entry name" value="Arch_GlmM"/>
    <property type="match status" value="1"/>
</dbReference>
<protein>
    <submittedName>
        <fullName evidence="12">Phosphoglucosamine mutase</fullName>
    </submittedName>
</protein>
<comment type="similarity">
    <text evidence="2 7">Belongs to the phosphohexose mutase family.</text>
</comment>
<evidence type="ECO:0000256" key="2">
    <source>
        <dbReference type="ARBA" id="ARBA00010231"/>
    </source>
</evidence>
<reference evidence="12 13" key="1">
    <citation type="submission" date="2016-10" db="EMBL/GenBank/DDBJ databases">
        <title>Methanohalophilus halophilus.</title>
        <authorList>
            <person name="L'haridon S."/>
        </authorList>
    </citation>
    <scope>NUCLEOTIDE SEQUENCE [LARGE SCALE GENOMIC DNA]</scope>
    <source>
        <strain evidence="12 13">Z-7982</strain>
    </source>
</reference>
<dbReference type="InterPro" id="IPR005841">
    <property type="entry name" value="Alpha-D-phosphohexomutase_SF"/>
</dbReference>
<dbReference type="Gene3D" id="3.30.310.50">
    <property type="entry name" value="Alpha-D-phosphohexomutase, C-terminal domain"/>
    <property type="match status" value="1"/>
</dbReference>
<dbReference type="Pfam" id="PF02880">
    <property type="entry name" value="PGM_PMM_III"/>
    <property type="match status" value="1"/>
</dbReference>
<dbReference type="FunFam" id="3.40.120.10:FF:000003">
    <property type="entry name" value="Phosphoglucosamine mutase"/>
    <property type="match status" value="1"/>
</dbReference>
<accession>A0A1L3Q139</accession>
<dbReference type="KEGG" id="mhaz:BHR79_03140"/>
<dbReference type="GO" id="GO:0005975">
    <property type="term" value="P:carbohydrate metabolic process"/>
    <property type="evidence" value="ECO:0007669"/>
    <property type="project" value="InterPro"/>
</dbReference>
<evidence type="ECO:0000256" key="5">
    <source>
        <dbReference type="ARBA" id="ARBA00022842"/>
    </source>
</evidence>
<dbReference type="SUPFAM" id="SSF55957">
    <property type="entry name" value="Phosphoglucomutase, C-terminal domain"/>
    <property type="match status" value="1"/>
</dbReference>
<feature type="domain" description="Alpha-D-phosphohexomutase alpha/beta/alpha" evidence="9">
    <location>
        <begin position="10"/>
        <end position="135"/>
    </location>
</feature>
<evidence type="ECO:0000259" key="8">
    <source>
        <dbReference type="Pfam" id="PF00408"/>
    </source>
</evidence>
<dbReference type="Proteomes" id="UP000186879">
    <property type="component" value="Chromosome"/>
</dbReference>
<feature type="domain" description="Alpha-D-phosphohexomutase alpha/beta/alpha" evidence="10">
    <location>
        <begin position="154"/>
        <end position="250"/>
    </location>
</feature>
<keyword evidence="13" id="KW-1185">Reference proteome</keyword>
<evidence type="ECO:0000313" key="13">
    <source>
        <dbReference type="Proteomes" id="UP000186879"/>
    </source>
</evidence>
<keyword evidence="4 7" id="KW-0479">Metal-binding</keyword>
<dbReference type="SUPFAM" id="SSF53738">
    <property type="entry name" value="Phosphoglucomutase, first 3 domains"/>
    <property type="match status" value="3"/>
</dbReference>
<dbReference type="InterPro" id="IPR005844">
    <property type="entry name" value="A-D-PHexomutase_a/b/a-I"/>
</dbReference>
<organism evidence="12 13">
    <name type="scientific">Methanohalophilus halophilus</name>
    <dbReference type="NCBI Taxonomy" id="2177"/>
    <lineage>
        <taxon>Archaea</taxon>
        <taxon>Methanobacteriati</taxon>
        <taxon>Methanobacteriota</taxon>
        <taxon>Stenosarchaea group</taxon>
        <taxon>Methanomicrobia</taxon>
        <taxon>Methanosarcinales</taxon>
        <taxon>Methanosarcinaceae</taxon>
        <taxon>Methanohalophilus</taxon>
    </lineage>
</organism>
<dbReference type="GO" id="GO:0000287">
    <property type="term" value="F:magnesium ion binding"/>
    <property type="evidence" value="ECO:0007669"/>
    <property type="project" value="InterPro"/>
</dbReference>
<dbReference type="FunFam" id="3.40.120.10:FF:000001">
    <property type="entry name" value="Phosphoglucosamine mutase"/>
    <property type="match status" value="1"/>
</dbReference>
<keyword evidence="5 7" id="KW-0460">Magnesium</keyword>
<dbReference type="STRING" id="2177.BHR79_03140"/>
<evidence type="ECO:0000313" key="12">
    <source>
        <dbReference type="EMBL" id="APH38579.1"/>
    </source>
</evidence>
<comment type="cofactor">
    <cofactor evidence="1">
        <name>Mg(2+)</name>
        <dbReference type="ChEBI" id="CHEBI:18420"/>
    </cofactor>
</comment>
<evidence type="ECO:0000256" key="4">
    <source>
        <dbReference type="ARBA" id="ARBA00022723"/>
    </source>
</evidence>
<evidence type="ECO:0000256" key="7">
    <source>
        <dbReference type="RuleBase" id="RU004326"/>
    </source>
</evidence>
<evidence type="ECO:0000259" key="10">
    <source>
        <dbReference type="Pfam" id="PF02879"/>
    </source>
</evidence>
<feature type="domain" description="Alpha-D-phosphohexomutase alpha/beta/alpha" evidence="11">
    <location>
        <begin position="255"/>
        <end position="354"/>
    </location>
</feature>
<dbReference type="CDD" id="cd03087">
    <property type="entry name" value="PGM_like1"/>
    <property type="match status" value="1"/>
</dbReference>
<dbReference type="InterPro" id="IPR005843">
    <property type="entry name" value="A-D-PHexomutase_C"/>
</dbReference>
<evidence type="ECO:0000256" key="1">
    <source>
        <dbReference type="ARBA" id="ARBA00001946"/>
    </source>
</evidence>
<dbReference type="EMBL" id="CP017921">
    <property type="protein sequence ID" value="APH38579.1"/>
    <property type="molecule type" value="Genomic_DNA"/>
</dbReference>
<dbReference type="Gene3D" id="3.40.120.10">
    <property type="entry name" value="Alpha-D-Glucose-1,6-Bisphosphate, subunit A, domain 3"/>
    <property type="match status" value="3"/>
</dbReference>
<name>A0A1L3Q139_9EURY</name>
<dbReference type="Pfam" id="PF00408">
    <property type="entry name" value="PGM_PMM_IV"/>
    <property type="match status" value="1"/>
</dbReference>
<gene>
    <name evidence="12" type="ORF">BHR79_03140</name>
</gene>